<dbReference type="EMBL" id="CAJOBF010003738">
    <property type="protein sequence ID" value="CAF4106453.1"/>
    <property type="molecule type" value="Genomic_DNA"/>
</dbReference>
<comment type="caution">
    <text evidence="1">The sequence shown here is derived from an EMBL/GenBank/DDBJ whole genome shotgun (WGS) entry which is preliminary data.</text>
</comment>
<accession>A0A816ZL87</accession>
<dbReference type="EMBL" id="CAJNRG010017198">
    <property type="protein sequence ID" value="CAF2219217.1"/>
    <property type="molecule type" value="Genomic_DNA"/>
</dbReference>
<proteinExistence type="predicted"/>
<gene>
    <name evidence="2" type="ORF">UXM345_LOCUS22552</name>
    <name evidence="1" type="ORF">XDN619_LOCUS33713</name>
</gene>
<organism evidence="1 3">
    <name type="scientific">Rotaria magnacalcarata</name>
    <dbReference type="NCBI Taxonomy" id="392030"/>
    <lineage>
        <taxon>Eukaryota</taxon>
        <taxon>Metazoa</taxon>
        <taxon>Spiralia</taxon>
        <taxon>Gnathifera</taxon>
        <taxon>Rotifera</taxon>
        <taxon>Eurotatoria</taxon>
        <taxon>Bdelloidea</taxon>
        <taxon>Philodinida</taxon>
        <taxon>Philodinidae</taxon>
        <taxon>Rotaria</taxon>
    </lineage>
</organism>
<evidence type="ECO:0000313" key="3">
    <source>
        <dbReference type="Proteomes" id="UP000663887"/>
    </source>
</evidence>
<evidence type="ECO:0000313" key="1">
    <source>
        <dbReference type="EMBL" id="CAF2219217.1"/>
    </source>
</evidence>
<name>A0A816ZL87_9BILA</name>
<sequence length="232" mass="27058">MLIFKFINTCCQNSINPVDLFRNSNELLLSCYKHKHTLAALGDNNNSLASLVPWSLLTKISNDEGQIVTSAEFEAILRMTYNVHTLKLGDDNGILLRAILHNRHNLGIRVHQQIQSLEMDSENLTWNRVRRFRTSLSKRLPNLKHVSLCIYYEQHRRSSNSVDYRNKSTKHIVNLITSLVDRLKQLVTLDISFVSDEHCNERCFPHLNRQQLHQHPLSRPYRLRCTFSNITI</sequence>
<dbReference type="Proteomes" id="UP000663842">
    <property type="component" value="Unassembled WGS sequence"/>
</dbReference>
<dbReference type="AlphaFoldDB" id="A0A816ZL87"/>
<dbReference type="Proteomes" id="UP000663887">
    <property type="component" value="Unassembled WGS sequence"/>
</dbReference>
<protein>
    <submittedName>
        <fullName evidence="1">Uncharacterized protein</fullName>
    </submittedName>
</protein>
<reference evidence="1" key="1">
    <citation type="submission" date="2021-02" db="EMBL/GenBank/DDBJ databases">
        <authorList>
            <person name="Nowell W R."/>
        </authorList>
    </citation>
    <scope>NUCLEOTIDE SEQUENCE</scope>
</reference>
<evidence type="ECO:0000313" key="2">
    <source>
        <dbReference type="EMBL" id="CAF4106453.1"/>
    </source>
</evidence>